<dbReference type="InterPro" id="IPR004797">
    <property type="entry name" value="Competence_ComEC/Rec2"/>
</dbReference>
<feature type="transmembrane region" description="Helical" evidence="6">
    <location>
        <begin position="484"/>
        <end position="504"/>
    </location>
</feature>
<evidence type="ECO:0000313" key="8">
    <source>
        <dbReference type="EMBL" id="ABM02741.1"/>
    </source>
</evidence>
<dbReference type="eggNOG" id="COG0658">
    <property type="taxonomic scope" value="Bacteria"/>
</dbReference>
<sequence length="798" mass="91117">MTMRLLLWLSIIVFISSLFWPRLLDNNEIIFCGVLFISLMLIPRLRILAVIPFFAVYFSLYTSLALTGSFFAFQPVTNLPFSNSAPLQASVDGRNHSIVVQIKSLISDQNRGYFRAKLVELDGHHLSYSPLLEMRWYAPTVKVQENERHLFKVRFKPIYGRANPAGFDQQKYKYSEHIGYQAIIKSHIKKQKSAFSLRAYLYERVLNLSDSLNNQGAILALSFADKSLIKSAQKALIQQLGIAHLFAISGLHISLFFSCIYLCVAYFTQRFFPKKYLGWFSWRFVNLTALLGAFLYAYLAGFSLPTQRAFLMLLFAVCILSMKRKCSLIDLLGLTFFMILLWDPLALLSLSLWLSYVAVCLILIVLWHFPQFKNREEKNGEIFGFTKIKHYFKFLLLIQFSLSLLMLPIQLLSFSSFSMLAPFINLLAVPLFSLLIIPITLLAVVFSVVHQPIAVLLFTIADRLISYFFIVFEQAKFAYLSFSYDQGSLLIFFVVLIVVLYILFKLQHVNARLSYFFTFILLSSVLLLLWSEKQNKSHDWQVEILDIGQGLSVLVKSQGQSLLYDTGPRYPSGFTTAAVETLPYLHSIGIERLDYFVISHSDIDHAGGADIINRAFLPEYILVGEPLAPPALQNEKTILCRAGMKWSLGSLSVKVLSPLKTGTNNNNNSCVLRIDDGNYSLLLTGDIEKKQEIKLIVQYRGDLKSTILLAPHHGSRHSSTNAFIKTVAPQWVVFSAGFMNRWGFPAAEVKLRYQDQNVRMVNSGLNGFIRFKITTDNIIMQTYREDLAPYWYHHSFSL</sequence>
<accession>A1STC6</accession>
<dbReference type="InterPro" id="IPR004477">
    <property type="entry name" value="ComEC_N"/>
</dbReference>
<keyword evidence="9" id="KW-1185">Reference proteome</keyword>
<evidence type="ECO:0000256" key="6">
    <source>
        <dbReference type="SAM" id="Phobius"/>
    </source>
</evidence>
<dbReference type="PANTHER" id="PTHR30619">
    <property type="entry name" value="DNA INTERNALIZATION/COMPETENCE PROTEIN COMEC/REC2"/>
    <property type="match status" value="1"/>
</dbReference>
<dbReference type="eggNOG" id="COG2333">
    <property type="taxonomic scope" value="Bacteria"/>
</dbReference>
<dbReference type="AlphaFoldDB" id="A1STC6"/>
<dbReference type="SUPFAM" id="SSF56281">
    <property type="entry name" value="Metallo-hydrolase/oxidoreductase"/>
    <property type="match status" value="1"/>
</dbReference>
<feature type="transmembrane region" description="Helical" evidence="6">
    <location>
        <begin position="54"/>
        <end position="73"/>
    </location>
</feature>
<dbReference type="GO" id="GO:0030420">
    <property type="term" value="P:establishment of competence for transformation"/>
    <property type="evidence" value="ECO:0007669"/>
    <property type="project" value="InterPro"/>
</dbReference>
<evidence type="ECO:0000259" key="7">
    <source>
        <dbReference type="SMART" id="SM00849"/>
    </source>
</evidence>
<dbReference type="InterPro" id="IPR036866">
    <property type="entry name" value="RibonucZ/Hydroxyglut_hydro"/>
</dbReference>
<feature type="domain" description="Metallo-beta-lactamase" evidence="7">
    <location>
        <begin position="549"/>
        <end position="738"/>
    </location>
</feature>
<dbReference type="InterPro" id="IPR035681">
    <property type="entry name" value="ComA-like_MBL"/>
</dbReference>
<reference evidence="8 9" key="1">
    <citation type="submission" date="2007-01" db="EMBL/GenBank/DDBJ databases">
        <title>Complete sequence of Psychromonas ingrahamii 37.</title>
        <authorList>
            <consortium name="US DOE Joint Genome Institute"/>
            <person name="Copeland A."/>
            <person name="Lucas S."/>
            <person name="Lapidus A."/>
            <person name="Barry K."/>
            <person name="Detter J.C."/>
            <person name="Glavina del Rio T."/>
            <person name="Hammon N."/>
            <person name="Israni S."/>
            <person name="Dalin E."/>
            <person name="Tice H."/>
            <person name="Pitluck S."/>
            <person name="Thompson L.S."/>
            <person name="Brettin T."/>
            <person name="Bruce D."/>
            <person name="Han C."/>
            <person name="Tapia R."/>
            <person name="Schmutz J."/>
            <person name="Larimer F."/>
            <person name="Land M."/>
            <person name="Hauser L."/>
            <person name="Kyrpides N."/>
            <person name="Ivanova N."/>
            <person name="Staley J."/>
            <person name="Richardson P."/>
        </authorList>
    </citation>
    <scope>NUCLEOTIDE SEQUENCE [LARGE SCALE GENOMIC DNA]</scope>
    <source>
        <strain evidence="8 9">37</strain>
    </source>
</reference>
<organism evidence="8 9">
    <name type="scientific">Psychromonas ingrahamii (strain DSM 17664 / CCUG 51855 / 37)</name>
    <dbReference type="NCBI Taxonomy" id="357804"/>
    <lineage>
        <taxon>Bacteria</taxon>
        <taxon>Pseudomonadati</taxon>
        <taxon>Pseudomonadota</taxon>
        <taxon>Gammaproteobacteria</taxon>
        <taxon>Alteromonadales</taxon>
        <taxon>Psychromonadaceae</taxon>
        <taxon>Psychromonas</taxon>
    </lineage>
</organism>
<dbReference type="SMART" id="SM00849">
    <property type="entry name" value="Lactamase_B"/>
    <property type="match status" value="1"/>
</dbReference>
<dbReference type="Proteomes" id="UP000000639">
    <property type="component" value="Chromosome"/>
</dbReference>
<evidence type="ECO:0000256" key="3">
    <source>
        <dbReference type="ARBA" id="ARBA00022692"/>
    </source>
</evidence>
<feature type="transmembrane region" description="Helical" evidence="6">
    <location>
        <begin position="242"/>
        <end position="268"/>
    </location>
</feature>
<dbReference type="Pfam" id="PF03772">
    <property type="entry name" value="Competence"/>
    <property type="match status" value="1"/>
</dbReference>
<dbReference type="NCBIfam" id="TIGR00360">
    <property type="entry name" value="ComEC_N-term"/>
    <property type="match status" value="1"/>
</dbReference>
<feature type="transmembrane region" description="Helical" evidence="6">
    <location>
        <begin position="29"/>
        <end position="47"/>
    </location>
</feature>
<dbReference type="GO" id="GO:0005886">
    <property type="term" value="C:plasma membrane"/>
    <property type="evidence" value="ECO:0007669"/>
    <property type="project" value="UniProtKB-SubCell"/>
</dbReference>
<dbReference type="CDD" id="cd07731">
    <property type="entry name" value="ComA-like_MBL-fold"/>
    <property type="match status" value="1"/>
</dbReference>
<dbReference type="OrthoDB" id="9761531at2"/>
<dbReference type="STRING" id="357804.Ping_0899"/>
<keyword evidence="5 6" id="KW-0472">Membrane</keyword>
<protein>
    <submittedName>
        <fullName evidence="8">DNA internalization-related competence protein ComEC/Rec2</fullName>
    </submittedName>
</protein>
<name>A1STC6_PSYIN</name>
<feature type="transmembrane region" description="Helical" evidence="6">
    <location>
        <begin position="353"/>
        <end position="370"/>
    </location>
</feature>
<dbReference type="Gene3D" id="3.60.15.10">
    <property type="entry name" value="Ribonuclease Z/Hydroxyacylglutathione hydrolase-like"/>
    <property type="match status" value="1"/>
</dbReference>
<dbReference type="InterPro" id="IPR052159">
    <property type="entry name" value="Competence_DNA_uptake"/>
</dbReference>
<dbReference type="Pfam" id="PF13567">
    <property type="entry name" value="DUF4131"/>
    <property type="match status" value="1"/>
</dbReference>
<feature type="transmembrane region" description="Helical" evidence="6">
    <location>
        <begin position="391"/>
        <end position="411"/>
    </location>
</feature>
<proteinExistence type="predicted"/>
<dbReference type="InterPro" id="IPR001279">
    <property type="entry name" value="Metallo-B-lactamas"/>
</dbReference>
<keyword evidence="4 6" id="KW-1133">Transmembrane helix</keyword>
<evidence type="ECO:0000313" key="9">
    <source>
        <dbReference type="Proteomes" id="UP000000639"/>
    </source>
</evidence>
<dbReference type="Pfam" id="PF00753">
    <property type="entry name" value="Lactamase_B"/>
    <property type="match status" value="1"/>
</dbReference>
<evidence type="ECO:0000256" key="5">
    <source>
        <dbReference type="ARBA" id="ARBA00023136"/>
    </source>
</evidence>
<dbReference type="NCBIfam" id="TIGR00361">
    <property type="entry name" value="ComEC_Rec2"/>
    <property type="match status" value="1"/>
</dbReference>
<dbReference type="InterPro" id="IPR025405">
    <property type="entry name" value="DUF4131"/>
</dbReference>
<feature type="transmembrane region" description="Helical" evidence="6">
    <location>
        <begin position="280"/>
        <end position="299"/>
    </location>
</feature>
<keyword evidence="3 6" id="KW-0812">Transmembrane</keyword>
<dbReference type="EMBL" id="CP000510">
    <property type="protein sequence ID" value="ABM02741.1"/>
    <property type="molecule type" value="Genomic_DNA"/>
</dbReference>
<dbReference type="KEGG" id="pin:Ping_0899"/>
<evidence type="ECO:0000256" key="1">
    <source>
        <dbReference type="ARBA" id="ARBA00004651"/>
    </source>
</evidence>
<evidence type="ECO:0000256" key="2">
    <source>
        <dbReference type="ARBA" id="ARBA00022475"/>
    </source>
</evidence>
<comment type="subcellular location">
    <subcellularLocation>
        <location evidence="1">Cell membrane</location>
        <topology evidence="1">Multi-pass membrane protein</topology>
    </subcellularLocation>
</comment>
<feature type="transmembrane region" description="Helical" evidence="6">
    <location>
        <begin position="513"/>
        <end position="531"/>
    </location>
</feature>
<dbReference type="HOGENOM" id="CLU_010363_3_0_6"/>
<gene>
    <name evidence="8" type="ordered locus">Ping_0899</name>
</gene>
<dbReference type="PANTHER" id="PTHR30619:SF1">
    <property type="entry name" value="RECOMBINATION PROTEIN 2"/>
    <property type="match status" value="1"/>
</dbReference>
<feature type="transmembrane region" description="Helical" evidence="6">
    <location>
        <begin position="423"/>
        <end position="446"/>
    </location>
</feature>
<evidence type="ECO:0000256" key="4">
    <source>
        <dbReference type="ARBA" id="ARBA00022989"/>
    </source>
</evidence>
<keyword evidence="2" id="KW-1003">Cell membrane</keyword>
<feature type="transmembrane region" description="Helical" evidence="6">
    <location>
        <begin position="453"/>
        <end position="472"/>
    </location>
</feature>